<evidence type="ECO:0000313" key="3">
    <source>
        <dbReference type="Proteomes" id="UP000245119"/>
    </source>
</evidence>
<comment type="caution">
    <text evidence="2">The sequence shown here is derived from an EMBL/GenBank/DDBJ whole genome shotgun (WGS) entry which is preliminary data.</text>
</comment>
<organism evidence="2 3">
    <name type="scientific">Pomacea canaliculata</name>
    <name type="common">Golden apple snail</name>
    <dbReference type="NCBI Taxonomy" id="400727"/>
    <lineage>
        <taxon>Eukaryota</taxon>
        <taxon>Metazoa</taxon>
        <taxon>Spiralia</taxon>
        <taxon>Lophotrochozoa</taxon>
        <taxon>Mollusca</taxon>
        <taxon>Gastropoda</taxon>
        <taxon>Caenogastropoda</taxon>
        <taxon>Architaenioglossa</taxon>
        <taxon>Ampullarioidea</taxon>
        <taxon>Ampullariidae</taxon>
        <taxon>Pomacea</taxon>
    </lineage>
</organism>
<dbReference type="EMBL" id="PZQS01000014">
    <property type="protein sequence ID" value="PVD18266.1"/>
    <property type="molecule type" value="Genomic_DNA"/>
</dbReference>
<reference evidence="2 3" key="1">
    <citation type="submission" date="2018-04" db="EMBL/GenBank/DDBJ databases">
        <title>The genome of golden apple snail Pomacea canaliculata provides insight into stress tolerance and invasive adaptation.</title>
        <authorList>
            <person name="Liu C."/>
            <person name="Liu B."/>
            <person name="Ren Y."/>
            <person name="Zhang Y."/>
            <person name="Wang H."/>
            <person name="Li S."/>
            <person name="Jiang F."/>
            <person name="Yin L."/>
            <person name="Zhang G."/>
            <person name="Qian W."/>
            <person name="Fan W."/>
        </authorList>
    </citation>
    <scope>NUCLEOTIDE SEQUENCE [LARGE SCALE GENOMIC DNA]</scope>
    <source>
        <strain evidence="2">SZHN2017</strain>
        <tissue evidence="2">Muscle</tissue>
    </source>
</reference>
<name>A0A2T7NAR8_POMCA</name>
<protein>
    <submittedName>
        <fullName evidence="2">Uncharacterized protein</fullName>
    </submittedName>
</protein>
<feature type="region of interest" description="Disordered" evidence="1">
    <location>
        <begin position="1"/>
        <end position="121"/>
    </location>
</feature>
<feature type="compositionally biased region" description="Polar residues" evidence="1">
    <location>
        <begin position="7"/>
        <end position="16"/>
    </location>
</feature>
<evidence type="ECO:0000256" key="1">
    <source>
        <dbReference type="SAM" id="MobiDB-lite"/>
    </source>
</evidence>
<gene>
    <name evidence="2" type="ORF">C0Q70_20815</name>
</gene>
<dbReference type="AlphaFoldDB" id="A0A2T7NAR8"/>
<keyword evidence="3" id="KW-1185">Reference proteome</keyword>
<feature type="compositionally biased region" description="Low complexity" evidence="1">
    <location>
        <begin position="22"/>
        <end position="32"/>
    </location>
</feature>
<accession>A0A2T7NAR8</accession>
<evidence type="ECO:0000313" key="2">
    <source>
        <dbReference type="EMBL" id="PVD18266.1"/>
    </source>
</evidence>
<dbReference type="Proteomes" id="UP000245119">
    <property type="component" value="Linkage Group LG14"/>
</dbReference>
<proteinExistence type="predicted"/>
<sequence length="163" mass="18316">MSRTERSNLTLRQSTPPDIVDESSSSSPVSSPLEEEEFNYEGLDRESGGTEDEVVTRNTANMDTARPLTFSPQPSTSREEEEPSTSRQADVRDVETNDITIQHLARYPDDPAYHRHDRPAANSNSEYNLQLLGDSHLSCVLVRPAHPTCEVYVRGDLLKRETI</sequence>